<dbReference type="InterPro" id="IPR050271">
    <property type="entry name" value="UDP-glycosyltransferase"/>
</dbReference>
<evidence type="ECO:0000256" key="4">
    <source>
        <dbReference type="ARBA" id="ARBA00022679"/>
    </source>
</evidence>
<dbReference type="OrthoDB" id="5850162at2759"/>
<comment type="caution">
    <text evidence="5">The sequence shown here is derived from an EMBL/GenBank/DDBJ whole genome shotgun (WGS) entry which is preliminary data.</text>
</comment>
<dbReference type="EMBL" id="AZBU02000010">
    <property type="protein sequence ID" value="TKR61993.1"/>
    <property type="molecule type" value="Genomic_DNA"/>
</dbReference>
<dbReference type="Proteomes" id="UP000298663">
    <property type="component" value="Unassembled WGS sequence"/>
</dbReference>
<dbReference type="PANTHER" id="PTHR48043:SF23">
    <property type="entry name" value="UDP-GLUCURONOSYLTRANSFERASE"/>
    <property type="match status" value="1"/>
</dbReference>
<evidence type="ECO:0000256" key="3">
    <source>
        <dbReference type="ARBA" id="ARBA00022676"/>
    </source>
</evidence>
<evidence type="ECO:0000256" key="1">
    <source>
        <dbReference type="ARBA" id="ARBA00009995"/>
    </source>
</evidence>
<reference evidence="5 6" key="1">
    <citation type="journal article" date="2015" name="Genome Biol.">
        <title>Comparative genomics of Steinernema reveals deeply conserved gene regulatory networks.</title>
        <authorList>
            <person name="Dillman A.R."/>
            <person name="Macchietto M."/>
            <person name="Porter C.F."/>
            <person name="Rogers A."/>
            <person name="Williams B."/>
            <person name="Antoshechkin I."/>
            <person name="Lee M.M."/>
            <person name="Goodwin Z."/>
            <person name="Lu X."/>
            <person name="Lewis E.E."/>
            <person name="Goodrich-Blair H."/>
            <person name="Stock S.P."/>
            <person name="Adams B.J."/>
            <person name="Sternberg P.W."/>
            <person name="Mortazavi A."/>
        </authorList>
    </citation>
    <scope>NUCLEOTIDE SEQUENCE [LARGE SCALE GENOMIC DNA]</scope>
    <source>
        <strain evidence="5 6">ALL</strain>
    </source>
</reference>
<name>A0A4U5M130_STECR</name>
<evidence type="ECO:0000313" key="6">
    <source>
        <dbReference type="Proteomes" id="UP000298663"/>
    </source>
</evidence>
<dbReference type="SUPFAM" id="SSF53756">
    <property type="entry name" value="UDP-Glycosyltransferase/glycogen phosphorylase"/>
    <property type="match status" value="1"/>
</dbReference>
<comment type="similarity">
    <text evidence="1">Belongs to the UDP-glycosyltransferase family.</text>
</comment>
<reference evidence="5 6" key="2">
    <citation type="journal article" date="2019" name="G3 (Bethesda)">
        <title>Hybrid Assembly of the Genome of the Entomopathogenic Nematode Steinernema carpocapsae Identifies the X-Chromosome.</title>
        <authorList>
            <person name="Serra L."/>
            <person name="Macchietto M."/>
            <person name="Macias-Munoz A."/>
            <person name="McGill C.J."/>
            <person name="Rodriguez I.M."/>
            <person name="Rodriguez B."/>
            <person name="Murad R."/>
            <person name="Mortazavi A."/>
        </authorList>
    </citation>
    <scope>NUCLEOTIDE SEQUENCE [LARGE SCALE GENOMIC DNA]</scope>
    <source>
        <strain evidence="5 6">ALL</strain>
    </source>
</reference>
<dbReference type="PANTHER" id="PTHR48043">
    <property type="entry name" value="EG:EG0003.4 PROTEIN-RELATED"/>
    <property type="match status" value="1"/>
</dbReference>
<gene>
    <name evidence="5" type="ORF">L596_026016</name>
</gene>
<dbReference type="STRING" id="34508.A0A4U5M130"/>
<organism evidence="5 6">
    <name type="scientific">Steinernema carpocapsae</name>
    <name type="common">Entomopathogenic nematode</name>
    <dbReference type="NCBI Taxonomy" id="34508"/>
    <lineage>
        <taxon>Eukaryota</taxon>
        <taxon>Metazoa</taxon>
        <taxon>Ecdysozoa</taxon>
        <taxon>Nematoda</taxon>
        <taxon>Chromadorea</taxon>
        <taxon>Rhabditida</taxon>
        <taxon>Tylenchina</taxon>
        <taxon>Panagrolaimomorpha</taxon>
        <taxon>Strongyloidoidea</taxon>
        <taxon>Steinernematidae</taxon>
        <taxon>Steinernema</taxon>
    </lineage>
</organism>
<evidence type="ECO:0000256" key="2">
    <source>
        <dbReference type="ARBA" id="ARBA00012544"/>
    </source>
</evidence>
<dbReference type="EC" id="2.4.1.17" evidence="2"/>
<accession>A0A4U5M130</accession>
<keyword evidence="4" id="KW-0808">Transferase</keyword>
<proteinExistence type="inferred from homology"/>
<dbReference type="AlphaFoldDB" id="A0A4U5M130"/>
<protein>
    <recommendedName>
        <fullName evidence="2">glucuronosyltransferase</fullName>
        <ecNumber evidence="2">2.4.1.17</ecNumber>
    </recommendedName>
</protein>
<evidence type="ECO:0000313" key="5">
    <source>
        <dbReference type="EMBL" id="TKR61993.1"/>
    </source>
</evidence>
<keyword evidence="6" id="KW-1185">Reference proteome</keyword>
<sequence>MRNAEAVKRLGNSLLLDKSELYDVDVLEASIREILDNERFQNNASVLSKMIKNRPRDLKAELVNYVKFAAEFGSPQEFRFPHSLRSPLSNITCSTSLCL</sequence>
<dbReference type="Gene3D" id="3.40.50.2000">
    <property type="entry name" value="Glycogen Phosphorylase B"/>
    <property type="match status" value="1"/>
</dbReference>
<dbReference type="GO" id="GO:0015020">
    <property type="term" value="F:glucuronosyltransferase activity"/>
    <property type="evidence" value="ECO:0007669"/>
    <property type="project" value="UniProtKB-EC"/>
</dbReference>
<keyword evidence="3" id="KW-0328">Glycosyltransferase</keyword>